<dbReference type="KEGG" id="bha:BH1854"/>
<organism evidence="3 4">
    <name type="scientific">Halalkalibacterium halodurans (strain ATCC BAA-125 / DSM 18197 / FERM 7344 / JCM 9153 / C-125)</name>
    <name type="common">Bacillus halodurans</name>
    <dbReference type="NCBI Taxonomy" id="272558"/>
    <lineage>
        <taxon>Bacteria</taxon>
        <taxon>Bacillati</taxon>
        <taxon>Bacillota</taxon>
        <taxon>Bacilli</taxon>
        <taxon>Bacillales</taxon>
        <taxon>Bacillaceae</taxon>
        <taxon>Halalkalibacterium (ex Joshi et al. 2022)</taxon>
    </lineage>
</organism>
<keyword evidence="4" id="KW-1185">Reference proteome</keyword>
<dbReference type="HOGENOM" id="CLU_031962_3_2_9"/>
<keyword evidence="1" id="KW-0472">Membrane</keyword>
<sequence length="445" mass="50084">MNETKPSLYQVIWRWHFYAGVIVAPFLIILAVTGGIYLFKPQIEQTLYQQYYEVTPTGDRLSPDEQLEMVHEQYPDSVITAYRPGESSTRSSEVTLSTVNGPLTVFLDPYTGEQLGTLYSEDRIMNKIEEMHGELMAGTIGDRIVELAACWALVLIITGLYLWFPQKKKSFAGVLYPRWKKGKRAFRRDLHAVPAFWIGAGMFFLIITGLPWSGFWGQNFQSIATQSGVGYPPSVWVGSAPTSTVKTEDIADVPWAAEKLEVPTSNVQGFLPLAVEEVVTIANRVGMHPTYTIYLPREQDSVYTVSAYPPRAQDEATIHIDQYTGAVLADYRYDHYGSLAKAVALGITIHKGTQFGWMNQWISLLVCIGMIGVALSGYYLWWKRKPKQGLGAPKAPSVEKMKRFLFLLIVLGIIFPLVGLSLVVIWLLDRFVIRQIPAVKHFFNA</sequence>
<dbReference type="Proteomes" id="UP000001258">
    <property type="component" value="Chromosome"/>
</dbReference>
<evidence type="ECO:0000259" key="2">
    <source>
        <dbReference type="Pfam" id="PF03413"/>
    </source>
</evidence>
<dbReference type="PANTHER" id="PTHR34219:SF1">
    <property type="entry name" value="PEPSY DOMAIN-CONTAINING PROTEIN"/>
    <property type="match status" value="1"/>
</dbReference>
<feature type="transmembrane region" description="Helical" evidence="1">
    <location>
        <begin position="404"/>
        <end position="428"/>
    </location>
</feature>
<evidence type="ECO:0000313" key="4">
    <source>
        <dbReference type="Proteomes" id="UP000001258"/>
    </source>
</evidence>
<feature type="domain" description="PepSY" evidence="2">
    <location>
        <begin position="60"/>
        <end position="117"/>
    </location>
</feature>
<keyword evidence="1" id="KW-1133">Transmembrane helix</keyword>
<protein>
    <submittedName>
        <fullName evidence="3">BH1854 protein</fullName>
    </submittedName>
</protein>
<dbReference type="InterPro" id="IPR025711">
    <property type="entry name" value="PepSY"/>
</dbReference>
<dbReference type="AlphaFoldDB" id="Q9KBS1"/>
<feature type="domain" description="PepSY" evidence="2">
    <location>
        <begin position="273"/>
        <end position="330"/>
    </location>
</feature>
<keyword evidence="1" id="KW-0812">Transmembrane</keyword>
<dbReference type="Pfam" id="PF03413">
    <property type="entry name" value="PepSY"/>
    <property type="match status" value="2"/>
</dbReference>
<dbReference type="PIR" id="F83881">
    <property type="entry name" value="F83881"/>
</dbReference>
<feature type="transmembrane region" description="Helical" evidence="1">
    <location>
        <begin position="144"/>
        <end position="164"/>
    </location>
</feature>
<evidence type="ECO:0000256" key="1">
    <source>
        <dbReference type="SAM" id="Phobius"/>
    </source>
</evidence>
<dbReference type="InterPro" id="IPR005625">
    <property type="entry name" value="PepSY-ass_TM"/>
</dbReference>
<dbReference type="Pfam" id="PF03929">
    <property type="entry name" value="PepSY_TM"/>
    <property type="match status" value="1"/>
</dbReference>
<dbReference type="STRING" id="272558.gene:10727752"/>
<gene>
    <name evidence="3" type="ordered locus">BH1854</name>
</gene>
<proteinExistence type="predicted"/>
<dbReference type="PANTHER" id="PTHR34219">
    <property type="entry name" value="IRON-REGULATED INNER MEMBRANE PROTEIN-RELATED"/>
    <property type="match status" value="1"/>
</dbReference>
<evidence type="ECO:0000313" key="3">
    <source>
        <dbReference type="EMBL" id="BAB05573.1"/>
    </source>
</evidence>
<name>Q9KBS1_HALH5</name>
<feature type="transmembrane region" description="Helical" evidence="1">
    <location>
        <begin position="361"/>
        <end position="381"/>
    </location>
</feature>
<accession>Q9KBS1</accession>
<dbReference type="EMBL" id="BA000004">
    <property type="protein sequence ID" value="BAB05573.1"/>
    <property type="molecule type" value="Genomic_DNA"/>
</dbReference>
<feature type="transmembrane region" description="Helical" evidence="1">
    <location>
        <begin position="195"/>
        <end position="216"/>
    </location>
</feature>
<reference evidence="3 4" key="1">
    <citation type="journal article" date="2000" name="Nucleic Acids Res.">
        <title>Complete genome sequence of the alkaliphilic bacterium Bacillus halodurans and genomic sequence comparison with Bacillus subtilis.</title>
        <authorList>
            <person name="Takami H."/>
            <person name="Nakasone K."/>
            <person name="Takaki Y."/>
            <person name="Maeno G."/>
            <person name="Sasaki R."/>
            <person name="Masui N."/>
            <person name="Fuji F."/>
            <person name="Hirama C."/>
            <person name="Nakamura Y."/>
            <person name="Ogasawara N."/>
            <person name="Kuhara S."/>
            <person name="Horikoshi K."/>
        </authorList>
    </citation>
    <scope>NUCLEOTIDE SEQUENCE [LARGE SCALE GENOMIC DNA]</scope>
    <source>
        <strain evidence="4">ATCC BAA-125 / DSM 18197 / FERM 7344 / JCM 9153 / C-125</strain>
    </source>
</reference>
<dbReference type="eggNOG" id="COG3182">
    <property type="taxonomic scope" value="Bacteria"/>
</dbReference>
<feature type="transmembrane region" description="Helical" evidence="1">
    <location>
        <begin position="15"/>
        <end position="39"/>
    </location>
</feature>